<dbReference type="Proteomes" id="UP001652660">
    <property type="component" value="Chromosome 2e"/>
</dbReference>
<feature type="coiled-coil region" evidence="1">
    <location>
        <begin position="217"/>
        <end position="248"/>
    </location>
</feature>
<reference evidence="2" key="1">
    <citation type="journal article" date="2025" name="Foods">
        <title>Unveiling the Microbial Signatures of Arabica Coffee Cherries: Insights into Ripeness Specific Diversity, Functional Traits, and Implications for Quality and Safety.</title>
        <authorList>
            <consortium name="RefSeq"/>
            <person name="Tenea G.N."/>
            <person name="Cifuentes V."/>
            <person name="Reyes P."/>
            <person name="Cevallos-Vallejos M."/>
        </authorList>
    </citation>
    <scope>NUCLEOTIDE SEQUENCE [LARGE SCALE GENOMIC DNA]</scope>
</reference>
<dbReference type="RefSeq" id="XP_027109692.1">
    <property type="nucleotide sequence ID" value="XM_027253891.2"/>
</dbReference>
<dbReference type="GO" id="GO:1900034">
    <property type="term" value="P:regulation of cellular response to heat"/>
    <property type="evidence" value="ECO:0007669"/>
    <property type="project" value="InterPro"/>
</dbReference>
<keyword evidence="2" id="KW-1185">Reference proteome</keyword>
<dbReference type="InterPro" id="IPR039313">
    <property type="entry name" value="HIT4"/>
</dbReference>
<organism evidence="2 3">
    <name type="scientific">Coffea arabica</name>
    <name type="common">Arabian coffee</name>
    <dbReference type="NCBI Taxonomy" id="13443"/>
    <lineage>
        <taxon>Eukaryota</taxon>
        <taxon>Viridiplantae</taxon>
        <taxon>Streptophyta</taxon>
        <taxon>Embryophyta</taxon>
        <taxon>Tracheophyta</taxon>
        <taxon>Spermatophyta</taxon>
        <taxon>Magnoliopsida</taxon>
        <taxon>eudicotyledons</taxon>
        <taxon>Gunneridae</taxon>
        <taxon>Pentapetalae</taxon>
        <taxon>asterids</taxon>
        <taxon>lamiids</taxon>
        <taxon>Gentianales</taxon>
        <taxon>Rubiaceae</taxon>
        <taxon>Ixoroideae</taxon>
        <taxon>Gardenieae complex</taxon>
        <taxon>Bertiereae - Coffeeae clade</taxon>
        <taxon>Coffeeae</taxon>
        <taxon>Coffea</taxon>
    </lineage>
</organism>
<dbReference type="AlphaFoldDB" id="A0A6P6W686"/>
<dbReference type="PANTHER" id="PTHR33704">
    <property type="entry name" value="PROTEIN HEAT INTOLERANT 4-RELATED"/>
    <property type="match status" value="1"/>
</dbReference>
<name>A0A6P6W686_COFAR</name>
<evidence type="ECO:0000313" key="2">
    <source>
        <dbReference type="Proteomes" id="UP001652660"/>
    </source>
</evidence>
<protein>
    <submittedName>
        <fullName evidence="3">Protein HEAT INTOLERANT 4-like</fullName>
    </submittedName>
</protein>
<sequence length="295" mass="34250">MTRNMEDLWRQVFSVGTEWEAMDEIYGSNWDFSNLENAFEEGGELLGQNVYLFGCTETQGIADASLVPVVVAVVSRFAPSDKIAIVSVQRANEQIWPMKRLKMDWYPYIPLGRRDAKVEDLKSCRVFILRCKQRKVGLKQLGIDRAKEYDYCLPHFYNPFKKDEDDQQESEVQILFSRESEPPLICSFDWELDVLDEVADELIEQEALAADEKDAFKDFVKEKVREAKKAQREAREAKEKMLQEMGDETRAAFDSIRFYKFYPVSLPGSPEIAKSSFINRAYDSEVFLLFSKFGR</sequence>
<dbReference type="GeneID" id="113729625"/>
<accession>A0A6P6W686</accession>
<keyword evidence="1" id="KW-0175">Coiled coil</keyword>
<evidence type="ECO:0000313" key="3">
    <source>
        <dbReference type="RefSeq" id="XP_027109692.1"/>
    </source>
</evidence>
<evidence type="ECO:0000256" key="1">
    <source>
        <dbReference type="SAM" id="Coils"/>
    </source>
</evidence>
<proteinExistence type="predicted"/>
<dbReference type="OrthoDB" id="20554at2759"/>
<gene>
    <name evidence="3" type="primary">LOC113729625</name>
</gene>
<reference evidence="3" key="2">
    <citation type="submission" date="2025-08" db="UniProtKB">
        <authorList>
            <consortium name="RefSeq"/>
        </authorList>
    </citation>
    <scope>IDENTIFICATION</scope>
    <source>
        <tissue evidence="3">Leaves</tissue>
    </source>
</reference>
<dbReference type="PANTHER" id="PTHR33704:SF1">
    <property type="entry name" value="PROTEIN HEAT INTOLERANT 4-RELATED"/>
    <property type="match status" value="1"/>
</dbReference>